<dbReference type="InParanoid" id="A0A067QSJ7"/>
<sequence length="149" mass="17876">MRQLIDGRNHFFLEKIHHEKELLIRKPPYMLALKYIVPSLYNENHQNYGYLFFYGTMKPSVYNRNFRKQRSPTVQLFDYFNLDFFTSLNETDSSYGVVNVPESSKMDLDIDMELHSPLRLAPIRFSNNSLYYISCKPLVVNGYRQIRFR</sequence>
<organism evidence="1 2">
    <name type="scientific">Zootermopsis nevadensis</name>
    <name type="common">Dampwood termite</name>
    <dbReference type="NCBI Taxonomy" id="136037"/>
    <lineage>
        <taxon>Eukaryota</taxon>
        <taxon>Metazoa</taxon>
        <taxon>Ecdysozoa</taxon>
        <taxon>Arthropoda</taxon>
        <taxon>Hexapoda</taxon>
        <taxon>Insecta</taxon>
        <taxon>Pterygota</taxon>
        <taxon>Neoptera</taxon>
        <taxon>Polyneoptera</taxon>
        <taxon>Dictyoptera</taxon>
        <taxon>Blattodea</taxon>
        <taxon>Blattoidea</taxon>
        <taxon>Termitoidae</taxon>
        <taxon>Termopsidae</taxon>
        <taxon>Zootermopsis</taxon>
    </lineage>
</organism>
<dbReference type="AlphaFoldDB" id="A0A067QSJ7"/>
<protein>
    <submittedName>
        <fullName evidence="1">Uncharacterized protein</fullName>
    </submittedName>
</protein>
<name>A0A067QSJ7_ZOONE</name>
<keyword evidence="2" id="KW-1185">Reference proteome</keyword>
<gene>
    <name evidence="1" type="ORF">L798_13605</name>
</gene>
<dbReference type="EMBL" id="KK853001">
    <property type="protein sequence ID" value="KDR12632.1"/>
    <property type="molecule type" value="Genomic_DNA"/>
</dbReference>
<accession>A0A067QSJ7</accession>
<dbReference type="Proteomes" id="UP000027135">
    <property type="component" value="Unassembled WGS sequence"/>
</dbReference>
<evidence type="ECO:0000313" key="1">
    <source>
        <dbReference type="EMBL" id="KDR12632.1"/>
    </source>
</evidence>
<proteinExistence type="predicted"/>
<reference evidence="1 2" key="1">
    <citation type="journal article" date="2014" name="Nat. Commun.">
        <title>Molecular traces of alternative social organization in a termite genome.</title>
        <authorList>
            <person name="Terrapon N."/>
            <person name="Li C."/>
            <person name="Robertson H.M."/>
            <person name="Ji L."/>
            <person name="Meng X."/>
            <person name="Booth W."/>
            <person name="Chen Z."/>
            <person name="Childers C.P."/>
            <person name="Glastad K.M."/>
            <person name="Gokhale K."/>
            <person name="Gowin J."/>
            <person name="Gronenberg W."/>
            <person name="Hermansen R.A."/>
            <person name="Hu H."/>
            <person name="Hunt B.G."/>
            <person name="Huylmans A.K."/>
            <person name="Khalil S.M."/>
            <person name="Mitchell R.D."/>
            <person name="Munoz-Torres M.C."/>
            <person name="Mustard J.A."/>
            <person name="Pan H."/>
            <person name="Reese J.T."/>
            <person name="Scharf M.E."/>
            <person name="Sun F."/>
            <person name="Vogel H."/>
            <person name="Xiao J."/>
            <person name="Yang W."/>
            <person name="Yang Z."/>
            <person name="Yang Z."/>
            <person name="Zhou J."/>
            <person name="Zhu J."/>
            <person name="Brent C.S."/>
            <person name="Elsik C.G."/>
            <person name="Goodisman M.A."/>
            <person name="Liberles D.A."/>
            <person name="Roe R.M."/>
            <person name="Vargo E.L."/>
            <person name="Vilcinskas A."/>
            <person name="Wang J."/>
            <person name="Bornberg-Bauer E."/>
            <person name="Korb J."/>
            <person name="Zhang G."/>
            <person name="Liebig J."/>
        </authorList>
    </citation>
    <scope>NUCLEOTIDE SEQUENCE [LARGE SCALE GENOMIC DNA]</scope>
    <source>
        <tissue evidence="1">Whole organism</tissue>
    </source>
</reference>
<evidence type="ECO:0000313" key="2">
    <source>
        <dbReference type="Proteomes" id="UP000027135"/>
    </source>
</evidence>